<evidence type="ECO:0000256" key="1">
    <source>
        <dbReference type="SAM" id="Phobius"/>
    </source>
</evidence>
<feature type="transmembrane region" description="Helical" evidence="1">
    <location>
        <begin position="6"/>
        <end position="23"/>
    </location>
</feature>
<feature type="domain" description="EamA" evidence="2">
    <location>
        <begin position="4"/>
        <end position="118"/>
    </location>
</feature>
<gene>
    <name evidence="3" type="ORF">KOR42_09420</name>
</gene>
<dbReference type="EMBL" id="SIHI01000001">
    <property type="protein sequence ID" value="TWT57580.1"/>
    <property type="molecule type" value="Genomic_DNA"/>
</dbReference>
<reference evidence="3 4" key="1">
    <citation type="submission" date="2019-02" db="EMBL/GenBank/DDBJ databases">
        <title>Deep-cultivation of Planctomycetes and their phenomic and genomic characterization uncovers novel biology.</title>
        <authorList>
            <person name="Wiegand S."/>
            <person name="Jogler M."/>
            <person name="Boedeker C."/>
            <person name="Pinto D."/>
            <person name="Vollmers J."/>
            <person name="Rivas-Marin E."/>
            <person name="Kohn T."/>
            <person name="Peeters S.H."/>
            <person name="Heuer A."/>
            <person name="Rast P."/>
            <person name="Oberbeckmann S."/>
            <person name="Bunk B."/>
            <person name="Jeske O."/>
            <person name="Meyerdierks A."/>
            <person name="Storesund J.E."/>
            <person name="Kallscheuer N."/>
            <person name="Luecker S."/>
            <person name="Lage O.M."/>
            <person name="Pohl T."/>
            <person name="Merkel B.J."/>
            <person name="Hornburger P."/>
            <person name="Mueller R.-W."/>
            <person name="Bruemmer F."/>
            <person name="Labrenz M."/>
            <person name="Spormann A.M."/>
            <person name="Op Den Camp H."/>
            <person name="Overmann J."/>
            <person name="Amann R."/>
            <person name="Jetten M.S.M."/>
            <person name="Mascher T."/>
            <person name="Medema M.H."/>
            <person name="Devos D.P."/>
            <person name="Kaster A.-K."/>
            <person name="Ovreas L."/>
            <person name="Rohde M."/>
            <person name="Galperin M.Y."/>
            <person name="Jogler C."/>
        </authorList>
    </citation>
    <scope>NUCLEOTIDE SEQUENCE [LARGE SCALE GENOMIC DNA]</scope>
    <source>
        <strain evidence="3 4">KOR42</strain>
    </source>
</reference>
<evidence type="ECO:0000313" key="3">
    <source>
        <dbReference type="EMBL" id="TWT57580.1"/>
    </source>
</evidence>
<evidence type="ECO:0000259" key="2">
    <source>
        <dbReference type="Pfam" id="PF00892"/>
    </source>
</evidence>
<sequence length="123" mass="13636">MDRWVVDAILAMLFAGVTAVIAKQGLEGISSKWGLAVRTMFVLATVIAIAFFRVPVAEVKSIRWSPVTFLSFSAAMTPLFGHFYSRAISNRKFSTVTAIDKGSFIVAVRLASMIWMSEFPRKQ</sequence>
<feature type="transmembrane region" description="Helical" evidence="1">
    <location>
        <begin position="64"/>
        <end position="84"/>
    </location>
</feature>
<dbReference type="InterPro" id="IPR000620">
    <property type="entry name" value="EamA_dom"/>
</dbReference>
<organism evidence="3 4">
    <name type="scientific">Thalassoglobus neptunius</name>
    <dbReference type="NCBI Taxonomy" id="1938619"/>
    <lineage>
        <taxon>Bacteria</taxon>
        <taxon>Pseudomonadati</taxon>
        <taxon>Planctomycetota</taxon>
        <taxon>Planctomycetia</taxon>
        <taxon>Planctomycetales</taxon>
        <taxon>Planctomycetaceae</taxon>
        <taxon>Thalassoglobus</taxon>
    </lineage>
</organism>
<accession>A0A5C5X3Z5</accession>
<keyword evidence="1" id="KW-0472">Membrane</keyword>
<name>A0A5C5X3Z5_9PLAN</name>
<dbReference type="Pfam" id="PF00892">
    <property type="entry name" value="EamA"/>
    <property type="match status" value="1"/>
</dbReference>
<proteinExistence type="predicted"/>
<feature type="transmembrane region" description="Helical" evidence="1">
    <location>
        <begin position="35"/>
        <end position="52"/>
    </location>
</feature>
<dbReference type="GO" id="GO:0016020">
    <property type="term" value="C:membrane"/>
    <property type="evidence" value="ECO:0007669"/>
    <property type="project" value="InterPro"/>
</dbReference>
<keyword evidence="1" id="KW-0812">Transmembrane</keyword>
<keyword evidence="1" id="KW-1133">Transmembrane helix</keyword>
<keyword evidence="4" id="KW-1185">Reference proteome</keyword>
<dbReference type="RefSeq" id="WP_146507398.1">
    <property type="nucleotide sequence ID" value="NZ_SIHI01000001.1"/>
</dbReference>
<dbReference type="Proteomes" id="UP000317243">
    <property type="component" value="Unassembled WGS sequence"/>
</dbReference>
<evidence type="ECO:0000313" key="4">
    <source>
        <dbReference type="Proteomes" id="UP000317243"/>
    </source>
</evidence>
<dbReference type="OrthoDB" id="9806718at2"/>
<dbReference type="AlphaFoldDB" id="A0A5C5X3Z5"/>
<protein>
    <recommendedName>
        <fullName evidence="2">EamA domain-containing protein</fullName>
    </recommendedName>
</protein>
<comment type="caution">
    <text evidence="3">The sequence shown here is derived from an EMBL/GenBank/DDBJ whole genome shotgun (WGS) entry which is preliminary data.</text>
</comment>